<dbReference type="InterPro" id="IPR044742">
    <property type="entry name" value="DEAD/DEAH_RhlB"/>
</dbReference>
<dbReference type="InterPro" id="IPR050079">
    <property type="entry name" value="DEAD_box_RNA_helicase"/>
</dbReference>
<dbReference type="STRING" id="81857.IV38_GL002103"/>
<evidence type="ECO:0000256" key="7">
    <source>
        <dbReference type="SAM" id="MobiDB-lite"/>
    </source>
</evidence>
<dbReference type="GO" id="GO:0016787">
    <property type="term" value="F:hydrolase activity"/>
    <property type="evidence" value="ECO:0007669"/>
    <property type="project" value="UniProtKB-KW"/>
</dbReference>
<evidence type="ECO:0000256" key="5">
    <source>
        <dbReference type="HAMAP-Rule" id="MF_01494"/>
    </source>
</evidence>
<dbReference type="EMBL" id="JQAT01000008">
    <property type="protein sequence ID" value="KRN27451.1"/>
    <property type="molecule type" value="Genomic_DNA"/>
</dbReference>
<dbReference type="GO" id="GO:0005829">
    <property type="term" value="C:cytosol"/>
    <property type="evidence" value="ECO:0007669"/>
    <property type="project" value="TreeGrafter"/>
</dbReference>
<feature type="domain" description="DEAD-box RNA helicase Q" evidence="10">
    <location>
        <begin position="3"/>
        <end position="31"/>
    </location>
</feature>
<evidence type="ECO:0000313" key="13">
    <source>
        <dbReference type="Proteomes" id="UP000051645"/>
    </source>
</evidence>
<comment type="function">
    <text evidence="5">Probable DEAD-box RNA helicase. May work in conjunction with the cold shock proteins to ensure proper initiation of transcription at low and optimal temperatures.</text>
</comment>
<dbReference type="OrthoDB" id="9805696at2"/>
<evidence type="ECO:0000313" key="11">
    <source>
        <dbReference type="EMBL" id="KRN27451.1"/>
    </source>
</evidence>
<dbReference type="AlphaFoldDB" id="A0A0R2FIH2"/>
<evidence type="ECO:0000259" key="8">
    <source>
        <dbReference type="PROSITE" id="PS51192"/>
    </source>
</evidence>
<keyword evidence="2 5" id="KW-0378">Hydrolase</keyword>
<dbReference type="InterPro" id="IPR014001">
    <property type="entry name" value="Helicase_ATP-bd"/>
</dbReference>
<evidence type="ECO:0000256" key="6">
    <source>
        <dbReference type="PROSITE-ProRule" id="PRU00552"/>
    </source>
</evidence>
<keyword evidence="5" id="KW-0346">Stress response</keyword>
<dbReference type="Proteomes" id="UP000051645">
    <property type="component" value="Unassembled WGS sequence"/>
</dbReference>
<keyword evidence="3 5" id="KW-0347">Helicase</keyword>
<dbReference type="CDD" id="cd18787">
    <property type="entry name" value="SF2_C_DEAD"/>
    <property type="match status" value="1"/>
</dbReference>
<dbReference type="InterPro" id="IPR030881">
    <property type="entry name" value="CshB"/>
</dbReference>
<keyword evidence="13" id="KW-1185">Reference proteome</keyword>
<comment type="catalytic activity">
    <reaction evidence="5">
        <text>ATP + H2O = ADP + phosphate + H(+)</text>
        <dbReference type="Rhea" id="RHEA:13065"/>
        <dbReference type="ChEBI" id="CHEBI:15377"/>
        <dbReference type="ChEBI" id="CHEBI:15378"/>
        <dbReference type="ChEBI" id="CHEBI:30616"/>
        <dbReference type="ChEBI" id="CHEBI:43474"/>
        <dbReference type="ChEBI" id="CHEBI:456216"/>
        <dbReference type="EC" id="3.6.4.13"/>
    </reaction>
</comment>
<comment type="similarity">
    <text evidence="5">Belongs to the DEAD box helicase family. CshB subfamily.</text>
</comment>
<gene>
    <name evidence="5" type="primary">cshB</name>
    <name evidence="11" type="ORF">IV38_GL002103</name>
    <name evidence="12" type="ORF">IV40_GL001347</name>
</gene>
<reference evidence="13 14" key="1">
    <citation type="journal article" date="2015" name="Genome Announc.">
        <title>Expanding the biotechnology potential of lactobacilli through comparative genomics of 213 strains and associated genera.</title>
        <authorList>
            <person name="Sun Z."/>
            <person name="Harris H.M."/>
            <person name="McCann A."/>
            <person name="Guo C."/>
            <person name="Argimon S."/>
            <person name="Zhang W."/>
            <person name="Yang X."/>
            <person name="Jeffery I.B."/>
            <person name="Cooney J.C."/>
            <person name="Kagawa T.F."/>
            <person name="Liu W."/>
            <person name="Song Y."/>
            <person name="Salvetti E."/>
            <person name="Wrobel A."/>
            <person name="Rasinkangas P."/>
            <person name="Parkhill J."/>
            <person name="Rea M.C."/>
            <person name="O'Sullivan O."/>
            <person name="Ritari J."/>
            <person name="Douillard F.P."/>
            <person name="Paul Ross R."/>
            <person name="Yang R."/>
            <person name="Briner A.E."/>
            <person name="Felis G.E."/>
            <person name="de Vos W.M."/>
            <person name="Barrangou R."/>
            <person name="Klaenhammer T.R."/>
            <person name="Caufield P.W."/>
            <person name="Cui Y."/>
            <person name="Zhang H."/>
            <person name="O'Toole P.W."/>
        </authorList>
    </citation>
    <scope>NUCLEOTIDE SEQUENCE [LARGE SCALE GENOMIC DNA]</scope>
    <source>
        <strain evidence="11 14">ATCC BAA-66</strain>
        <strain evidence="12 13">DSM 13344</strain>
    </source>
</reference>
<dbReference type="HAMAP" id="MF_01494">
    <property type="entry name" value="DEAD_helicase_CshB"/>
    <property type="match status" value="1"/>
</dbReference>
<evidence type="ECO:0000259" key="9">
    <source>
        <dbReference type="PROSITE" id="PS51194"/>
    </source>
</evidence>
<dbReference type="Gene3D" id="3.40.50.300">
    <property type="entry name" value="P-loop containing nucleotide triphosphate hydrolases"/>
    <property type="match status" value="2"/>
</dbReference>
<accession>A0A0R2FIH2</accession>
<dbReference type="GO" id="GO:0005524">
    <property type="term" value="F:ATP binding"/>
    <property type="evidence" value="ECO:0007669"/>
    <property type="project" value="UniProtKB-UniRule"/>
</dbReference>
<dbReference type="InterPro" id="IPR014014">
    <property type="entry name" value="RNA_helicase_DEAD_Q_motif"/>
</dbReference>
<dbReference type="CDD" id="cd00268">
    <property type="entry name" value="DEADc"/>
    <property type="match status" value="1"/>
</dbReference>
<evidence type="ECO:0000256" key="1">
    <source>
        <dbReference type="ARBA" id="ARBA00022741"/>
    </source>
</evidence>
<dbReference type="GO" id="GO:0003724">
    <property type="term" value="F:RNA helicase activity"/>
    <property type="evidence" value="ECO:0007669"/>
    <property type="project" value="UniProtKB-UniRule"/>
</dbReference>
<evidence type="ECO:0000256" key="2">
    <source>
        <dbReference type="ARBA" id="ARBA00022801"/>
    </source>
</evidence>
<dbReference type="PATRIC" id="fig|81857.3.peg.2153"/>
<keyword evidence="5" id="KW-0694">RNA-binding</keyword>
<keyword evidence="5" id="KW-0963">Cytoplasm</keyword>
<dbReference type="Proteomes" id="UP000051751">
    <property type="component" value="Unassembled WGS sequence"/>
</dbReference>
<dbReference type="PROSITE" id="PS51192">
    <property type="entry name" value="HELICASE_ATP_BIND_1"/>
    <property type="match status" value="1"/>
</dbReference>
<dbReference type="PANTHER" id="PTHR47959">
    <property type="entry name" value="ATP-DEPENDENT RNA HELICASE RHLE-RELATED"/>
    <property type="match status" value="1"/>
</dbReference>
<name>A0A0R2FIH2_9LACO</name>
<dbReference type="SUPFAM" id="SSF52540">
    <property type="entry name" value="P-loop containing nucleoside triphosphate hydrolases"/>
    <property type="match status" value="1"/>
</dbReference>
<dbReference type="InterPro" id="IPR027417">
    <property type="entry name" value="P-loop_NTPase"/>
</dbReference>
<evidence type="ECO:0000256" key="3">
    <source>
        <dbReference type="ARBA" id="ARBA00022806"/>
    </source>
</evidence>
<dbReference type="GO" id="GO:0006401">
    <property type="term" value="P:RNA catabolic process"/>
    <property type="evidence" value="ECO:0007669"/>
    <property type="project" value="UniProtKB-UniRule"/>
</dbReference>
<dbReference type="GO" id="GO:0003723">
    <property type="term" value="F:RNA binding"/>
    <property type="evidence" value="ECO:0007669"/>
    <property type="project" value="UniProtKB-UniRule"/>
</dbReference>
<dbReference type="Pfam" id="PF00270">
    <property type="entry name" value="DEAD"/>
    <property type="match status" value="1"/>
</dbReference>
<dbReference type="PANTHER" id="PTHR47959:SF1">
    <property type="entry name" value="ATP-DEPENDENT RNA HELICASE DBPA"/>
    <property type="match status" value="1"/>
</dbReference>
<sequence length="445" mass="50965">MENQFAQFGLQDFILKALDDRNFTKPTPVQQRVIPIVMSGKSVVGQSQTGSGKTHAYLLPLMNQIEPDKDQVQAVITAPSRELAYQIHKDAEQIAQFSPQQIRVANYVGGTDKKRQVEKLHHQQPQVVIGTPGRILDLTRTPGGLDIHTAHLFVVDEADMTLDMGFLDQVDQIAGQFPSDLQMLVFSATMPEKLKPFLRKYMSHPVVEEIKPATVISPTIENWLLPTQGKNKKELIYHLLTIGEPFLVLIFANTKEHVDELYDYLRHQGLKVARIHGGIEPRKRKQIMREVQNLDYQFVVATDLAARGIDIEGVSHVINAEIPTDPEFFIHRVGRTGRNGMTGIAITLYEPGQENQIAEIESMGIKFIPKVYKKGELVDGYDRDRRAKRVRKHETLDPKMRGLIKKEKKKRKPGYKKKIKNAIQKDEHQRRKIARREDQRQHRQH</sequence>
<dbReference type="SMART" id="SM00487">
    <property type="entry name" value="DEXDc"/>
    <property type="match status" value="1"/>
</dbReference>
<proteinExistence type="inferred from homology"/>
<dbReference type="EMBL" id="JQAZ01000004">
    <property type="protein sequence ID" value="KRN31352.1"/>
    <property type="molecule type" value="Genomic_DNA"/>
</dbReference>
<dbReference type="PROSITE" id="PS51194">
    <property type="entry name" value="HELICASE_CTER"/>
    <property type="match status" value="1"/>
</dbReference>
<dbReference type="PROSITE" id="PS51195">
    <property type="entry name" value="Q_MOTIF"/>
    <property type="match status" value="1"/>
</dbReference>
<dbReference type="InterPro" id="IPR001650">
    <property type="entry name" value="Helicase_C-like"/>
</dbReference>
<dbReference type="GO" id="GO:0009409">
    <property type="term" value="P:response to cold"/>
    <property type="evidence" value="ECO:0007669"/>
    <property type="project" value="InterPro"/>
</dbReference>
<evidence type="ECO:0000313" key="14">
    <source>
        <dbReference type="Proteomes" id="UP000051751"/>
    </source>
</evidence>
<feature type="domain" description="Helicase ATP-binding" evidence="8">
    <location>
        <begin position="34"/>
        <end position="208"/>
    </location>
</feature>
<dbReference type="RefSeq" id="WP_057769569.1">
    <property type="nucleotide sequence ID" value="NZ_JQAT01000008.1"/>
</dbReference>
<comment type="caution">
    <text evidence="11">The sequence shown here is derived from an EMBL/GenBank/DDBJ whole genome shotgun (WGS) entry which is preliminary data.</text>
</comment>
<evidence type="ECO:0000259" key="10">
    <source>
        <dbReference type="PROSITE" id="PS51195"/>
    </source>
</evidence>
<dbReference type="Pfam" id="PF00271">
    <property type="entry name" value="Helicase_C"/>
    <property type="match status" value="1"/>
</dbReference>
<feature type="short sequence motif" description="Q motif" evidence="6">
    <location>
        <begin position="3"/>
        <end position="31"/>
    </location>
</feature>
<keyword evidence="4 5" id="KW-0067">ATP-binding</keyword>
<feature type="domain" description="Helicase C-terminal" evidence="9">
    <location>
        <begin position="234"/>
        <end position="376"/>
    </location>
</feature>
<feature type="region of interest" description="Disordered" evidence="7">
    <location>
        <begin position="394"/>
        <end position="445"/>
    </location>
</feature>
<evidence type="ECO:0000313" key="12">
    <source>
        <dbReference type="EMBL" id="KRN31352.1"/>
    </source>
</evidence>
<evidence type="ECO:0000256" key="4">
    <source>
        <dbReference type="ARBA" id="ARBA00022840"/>
    </source>
</evidence>
<dbReference type="EC" id="3.6.4.13" evidence="5"/>
<dbReference type="InterPro" id="IPR011545">
    <property type="entry name" value="DEAD/DEAH_box_helicase_dom"/>
</dbReference>
<feature type="compositionally biased region" description="Basic residues" evidence="7">
    <location>
        <begin position="402"/>
        <end position="420"/>
    </location>
</feature>
<organism evidence="11 14">
    <name type="scientific">Lactobacillus selangorensis</name>
    <dbReference type="NCBI Taxonomy" id="81857"/>
    <lineage>
        <taxon>Bacteria</taxon>
        <taxon>Bacillati</taxon>
        <taxon>Bacillota</taxon>
        <taxon>Bacilli</taxon>
        <taxon>Lactobacillales</taxon>
        <taxon>Lactobacillaceae</taxon>
        <taxon>Lactobacillus</taxon>
    </lineage>
</organism>
<keyword evidence="1 5" id="KW-0547">Nucleotide-binding</keyword>
<feature type="compositionally biased region" description="Basic and acidic residues" evidence="7">
    <location>
        <begin position="423"/>
        <end position="445"/>
    </location>
</feature>
<dbReference type="SMART" id="SM00490">
    <property type="entry name" value="HELICc"/>
    <property type="match status" value="1"/>
</dbReference>
<comment type="subcellular location">
    <subcellularLocation>
        <location evidence="5">Cytoplasm</location>
    </subcellularLocation>
</comment>
<protein>
    <recommendedName>
        <fullName evidence="5">DEAD-box ATP-dependent RNA helicase CshB</fullName>
        <ecNumber evidence="5">3.6.4.13</ecNumber>
    </recommendedName>
</protein>